<organism evidence="1 2">
    <name type="scientific">Caerostris darwini</name>
    <dbReference type="NCBI Taxonomy" id="1538125"/>
    <lineage>
        <taxon>Eukaryota</taxon>
        <taxon>Metazoa</taxon>
        <taxon>Ecdysozoa</taxon>
        <taxon>Arthropoda</taxon>
        <taxon>Chelicerata</taxon>
        <taxon>Arachnida</taxon>
        <taxon>Araneae</taxon>
        <taxon>Araneomorphae</taxon>
        <taxon>Entelegynae</taxon>
        <taxon>Araneoidea</taxon>
        <taxon>Araneidae</taxon>
        <taxon>Caerostris</taxon>
    </lineage>
</organism>
<evidence type="ECO:0000313" key="1">
    <source>
        <dbReference type="EMBL" id="GIY45709.1"/>
    </source>
</evidence>
<gene>
    <name evidence="1" type="ORF">CDAR_564501</name>
</gene>
<comment type="caution">
    <text evidence="1">The sequence shown here is derived from an EMBL/GenBank/DDBJ whole genome shotgun (WGS) entry which is preliminary data.</text>
</comment>
<keyword evidence="2" id="KW-1185">Reference proteome</keyword>
<proteinExistence type="predicted"/>
<dbReference type="EMBL" id="BPLQ01009655">
    <property type="protein sequence ID" value="GIY45709.1"/>
    <property type="molecule type" value="Genomic_DNA"/>
</dbReference>
<sequence length="95" mass="11077">MKSIAPLRIQFPCPRHFTTSPLYLTTPLFPPIPTNSRISLGALRQPRKEDTSSSCCWTLKFSRTSPEPDEREWYSKGEGREKKTLFYLIPREWAC</sequence>
<protein>
    <submittedName>
        <fullName evidence="1">Uncharacterized protein</fullName>
    </submittedName>
</protein>
<reference evidence="1 2" key="1">
    <citation type="submission" date="2021-06" db="EMBL/GenBank/DDBJ databases">
        <title>Caerostris darwini draft genome.</title>
        <authorList>
            <person name="Kono N."/>
            <person name="Arakawa K."/>
        </authorList>
    </citation>
    <scope>NUCLEOTIDE SEQUENCE [LARGE SCALE GENOMIC DNA]</scope>
</reference>
<evidence type="ECO:0000313" key="2">
    <source>
        <dbReference type="Proteomes" id="UP001054837"/>
    </source>
</evidence>
<accession>A0AAV4THW0</accession>
<name>A0AAV4THW0_9ARAC</name>
<dbReference type="AlphaFoldDB" id="A0AAV4THW0"/>
<dbReference type="Proteomes" id="UP001054837">
    <property type="component" value="Unassembled WGS sequence"/>
</dbReference>